<evidence type="ECO:0000259" key="1">
    <source>
        <dbReference type="Pfam" id="PF07171"/>
    </source>
</evidence>
<accession>A0ABT1PIS2</accession>
<feature type="domain" description="Microcystin LR degradation protein MlrC N-terminal" evidence="2">
    <location>
        <begin position="15"/>
        <end position="301"/>
    </location>
</feature>
<feature type="domain" description="Microcystin LR degradation protein MlrC C-terminal" evidence="1">
    <location>
        <begin position="313"/>
        <end position="483"/>
    </location>
</feature>
<evidence type="ECO:0000313" key="4">
    <source>
        <dbReference type="Proteomes" id="UP001206206"/>
    </source>
</evidence>
<dbReference type="Pfam" id="PF07364">
    <property type="entry name" value="DUF1485"/>
    <property type="match status" value="1"/>
</dbReference>
<dbReference type="EMBL" id="JANFNH010000039">
    <property type="protein sequence ID" value="MCQ4045266.1"/>
    <property type="molecule type" value="Genomic_DNA"/>
</dbReference>
<sequence>MTARGCAGPSARVVRAAVGGLVHESSTFMVEYLGTAELSAFSCHQGPDLLTEFGGTATVTGGYLAACAAVGAQVRPAFHARAEPGPAISGDAHLALEQRLSGALCEAGDCEVVLLDLHGAGVIAPDRSLDVAVLRRVRQLLPDAVIAVTMDLHANVPDELLDLADVVTGFHEYPHTDAADRARLAGELAVAAARGTIRPVIRQRRLPMLLPPSPTVAGSPARELRDLVREIEERPGVLACAAFHGFPYADTEQAATSVVTVTDGDPGLAQRCCDEAAAWLDGQRERFRPTLLAPVEAVRLALASEEPTVVVGDGSDNPGCGATGDNTHLLRALLEAPVATCFATLWDPETVATAVAAGVGNTLDVRLGGRHGWASGPPVEAVGTVRAVTDGVITQTAMRRGKRADFGPSVRITVGRCEVIVASQRRQVLDPEILLLHGVVPRRYRIVAVKSVNHFRAGFAQVSGHMVVADAPGPTARGIEQIPRSGPTRALWPMAAPHVVSGGQQS</sequence>
<name>A0ABT1PIS2_9ACTN</name>
<proteinExistence type="predicted"/>
<dbReference type="InterPro" id="IPR015995">
    <property type="entry name" value="MlrC_N"/>
</dbReference>
<gene>
    <name evidence="3" type="ORF">NON19_25345</name>
</gene>
<comment type="caution">
    <text evidence="3">The sequence shown here is derived from an EMBL/GenBank/DDBJ whole genome shotgun (WGS) entry which is preliminary data.</text>
</comment>
<dbReference type="Pfam" id="PF07171">
    <property type="entry name" value="MlrC_C"/>
    <property type="match status" value="1"/>
</dbReference>
<keyword evidence="4" id="KW-1185">Reference proteome</keyword>
<organism evidence="3 4">
    <name type="scientific">Streptantibioticus rubrisoli</name>
    <dbReference type="NCBI Taxonomy" id="1387313"/>
    <lineage>
        <taxon>Bacteria</taxon>
        <taxon>Bacillati</taxon>
        <taxon>Actinomycetota</taxon>
        <taxon>Actinomycetes</taxon>
        <taxon>Kitasatosporales</taxon>
        <taxon>Streptomycetaceae</taxon>
        <taxon>Streptantibioticus</taxon>
    </lineage>
</organism>
<protein>
    <submittedName>
        <fullName evidence="3">M81 family metallopeptidase</fullName>
    </submittedName>
</protein>
<reference evidence="3 4" key="1">
    <citation type="submission" date="2022-06" db="EMBL/GenBank/DDBJ databases">
        <title>Draft genome sequence of type strain Streptomyces rubrisoli DSM 42083.</title>
        <authorList>
            <person name="Duangmal K."/>
            <person name="Klaysubun C."/>
        </authorList>
    </citation>
    <scope>NUCLEOTIDE SEQUENCE [LARGE SCALE GENOMIC DNA]</scope>
    <source>
        <strain evidence="3 4">DSM 42083</strain>
    </source>
</reference>
<dbReference type="InterPro" id="IPR010799">
    <property type="entry name" value="MlrC_C"/>
</dbReference>
<evidence type="ECO:0000259" key="2">
    <source>
        <dbReference type="Pfam" id="PF07364"/>
    </source>
</evidence>
<dbReference type="RefSeq" id="WP_255931397.1">
    <property type="nucleotide sequence ID" value="NZ_JANFNH010000039.1"/>
</dbReference>
<dbReference type="Proteomes" id="UP001206206">
    <property type="component" value="Unassembled WGS sequence"/>
</dbReference>
<evidence type="ECO:0000313" key="3">
    <source>
        <dbReference type="EMBL" id="MCQ4045266.1"/>
    </source>
</evidence>